<dbReference type="SUPFAM" id="SSF53649">
    <property type="entry name" value="Alkaline phosphatase-like"/>
    <property type="match status" value="1"/>
</dbReference>
<proteinExistence type="predicted"/>
<reference evidence="1" key="1">
    <citation type="submission" date="2020-05" db="EMBL/GenBank/DDBJ databases">
        <authorList>
            <person name="Chiriac C."/>
            <person name="Salcher M."/>
            <person name="Ghai R."/>
            <person name="Kavagutti S V."/>
        </authorList>
    </citation>
    <scope>NUCLEOTIDE SEQUENCE</scope>
</reference>
<dbReference type="PANTHER" id="PTHR10151:SF120">
    <property type="entry name" value="BIS(5'-ADENOSYL)-TRIPHOSPHATASE"/>
    <property type="match status" value="1"/>
</dbReference>
<evidence type="ECO:0000313" key="1">
    <source>
        <dbReference type="EMBL" id="CAB4765720.1"/>
    </source>
</evidence>
<dbReference type="GO" id="GO:0016787">
    <property type="term" value="F:hydrolase activity"/>
    <property type="evidence" value="ECO:0007669"/>
    <property type="project" value="UniProtKB-ARBA"/>
</dbReference>
<dbReference type="PANTHER" id="PTHR10151">
    <property type="entry name" value="ECTONUCLEOTIDE PYROPHOSPHATASE/PHOSPHODIESTERASE"/>
    <property type="match status" value="1"/>
</dbReference>
<sequence length="375" mass="39715">MLRATHRTRSRARAALLTVPALALVVPAACTATGPPGPSASATAAIAGSAAASAADPTATDPASRDAEQLDTERRVLVVTVDGLRSSVLRELGPEELPVLTRLREEGASTLEARTVVEQTETLPNHTSMLTGRRIDAGLGGHGVTWNTDEPGTTVQEAAGEPVGSLFSRVHAAGGGTALFTGKSKFSLFQRSWPEGLDRYTLREDGARLVALARRDLRREARTVTFLHLAAPDVAGHAHGWGSQEYADAVRAVDGWLGEVLDTVASRPVLREHLTLVLTADHGGSGLGHTDPRRPEDYRIPFVAWGDGVATGTDLYELNEDYRDPGRRRPGYAAERQPVRNADVANLALDLLGLGPVPGSTIGTAQELDLEPPPA</sequence>
<dbReference type="Pfam" id="PF01663">
    <property type="entry name" value="Phosphodiest"/>
    <property type="match status" value="1"/>
</dbReference>
<gene>
    <name evidence="1" type="ORF">UFOPK2761_03025</name>
</gene>
<dbReference type="InterPro" id="IPR002591">
    <property type="entry name" value="Phosphodiest/P_Trfase"/>
</dbReference>
<dbReference type="EMBL" id="CAEZYQ010000033">
    <property type="protein sequence ID" value="CAB4765720.1"/>
    <property type="molecule type" value="Genomic_DNA"/>
</dbReference>
<organism evidence="1">
    <name type="scientific">freshwater metagenome</name>
    <dbReference type="NCBI Taxonomy" id="449393"/>
    <lineage>
        <taxon>unclassified sequences</taxon>
        <taxon>metagenomes</taxon>
        <taxon>ecological metagenomes</taxon>
    </lineage>
</organism>
<dbReference type="Gene3D" id="3.40.720.10">
    <property type="entry name" value="Alkaline Phosphatase, subunit A"/>
    <property type="match status" value="1"/>
</dbReference>
<protein>
    <submittedName>
        <fullName evidence="1">Unannotated protein</fullName>
    </submittedName>
</protein>
<accession>A0A6J6V0S4</accession>
<name>A0A6J6V0S4_9ZZZZ</name>
<dbReference type="AlphaFoldDB" id="A0A6J6V0S4"/>
<dbReference type="InterPro" id="IPR017850">
    <property type="entry name" value="Alkaline_phosphatase_core_sf"/>
</dbReference>